<feature type="compositionally biased region" description="Polar residues" evidence="1">
    <location>
        <begin position="142"/>
        <end position="155"/>
    </location>
</feature>
<feature type="region of interest" description="Disordered" evidence="1">
    <location>
        <begin position="142"/>
        <end position="168"/>
    </location>
</feature>
<dbReference type="Proteomes" id="UP000565441">
    <property type="component" value="Unassembled WGS sequence"/>
</dbReference>
<feature type="region of interest" description="Disordered" evidence="1">
    <location>
        <begin position="1"/>
        <end position="24"/>
    </location>
</feature>
<dbReference type="EMBL" id="JAACJP010000036">
    <property type="protein sequence ID" value="KAF5374471.1"/>
    <property type="molecule type" value="Genomic_DNA"/>
</dbReference>
<evidence type="ECO:0000256" key="1">
    <source>
        <dbReference type="SAM" id="MobiDB-lite"/>
    </source>
</evidence>
<accession>A0A8H5H0I4</accession>
<proteinExistence type="predicted"/>
<dbReference type="AlphaFoldDB" id="A0A8H5H0I4"/>
<evidence type="ECO:0000313" key="2">
    <source>
        <dbReference type="EMBL" id="KAF5374471.1"/>
    </source>
</evidence>
<name>A0A8H5H0I4_9AGAR</name>
<organism evidence="2 3">
    <name type="scientific">Tricholomella constricta</name>
    <dbReference type="NCBI Taxonomy" id="117010"/>
    <lineage>
        <taxon>Eukaryota</taxon>
        <taxon>Fungi</taxon>
        <taxon>Dikarya</taxon>
        <taxon>Basidiomycota</taxon>
        <taxon>Agaricomycotina</taxon>
        <taxon>Agaricomycetes</taxon>
        <taxon>Agaricomycetidae</taxon>
        <taxon>Agaricales</taxon>
        <taxon>Tricholomatineae</taxon>
        <taxon>Lyophyllaceae</taxon>
        <taxon>Tricholomella</taxon>
    </lineage>
</organism>
<keyword evidence="3" id="KW-1185">Reference proteome</keyword>
<reference evidence="2 3" key="1">
    <citation type="journal article" date="2020" name="ISME J.">
        <title>Uncovering the hidden diversity of litter-decomposition mechanisms in mushroom-forming fungi.</title>
        <authorList>
            <person name="Floudas D."/>
            <person name="Bentzer J."/>
            <person name="Ahren D."/>
            <person name="Johansson T."/>
            <person name="Persson P."/>
            <person name="Tunlid A."/>
        </authorList>
    </citation>
    <scope>NUCLEOTIDE SEQUENCE [LARGE SCALE GENOMIC DNA]</scope>
    <source>
        <strain evidence="2 3">CBS 661.87</strain>
    </source>
</reference>
<gene>
    <name evidence="2" type="ORF">D9615_009027</name>
</gene>
<protein>
    <submittedName>
        <fullName evidence="2">Uncharacterized protein</fullName>
    </submittedName>
</protein>
<sequence>MPRFSRARLDTKGSRPALCGAGTDPHQPSQCASCAKGGLTGVHPHSRALCAFFHSKTFHIPPCLRTASSSSTLRRKSPAYAPAARRLTHRCTVHTPLPPAAFFSTQVSVTVAFDARMLILLNSRHRTPYAVHQQLVLTAHTPMTTQPPITPSTVLTGFRTRNADSDQD</sequence>
<comment type="caution">
    <text evidence="2">The sequence shown here is derived from an EMBL/GenBank/DDBJ whole genome shotgun (WGS) entry which is preliminary data.</text>
</comment>
<evidence type="ECO:0000313" key="3">
    <source>
        <dbReference type="Proteomes" id="UP000565441"/>
    </source>
</evidence>